<dbReference type="AlphaFoldDB" id="A0A1G9D188"/>
<accession>A0A1G9D188</accession>
<dbReference type="Proteomes" id="UP000199580">
    <property type="component" value="Unassembled WGS sequence"/>
</dbReference>
<evidence type="ECO:0000313" key="3">
    <source>
        <dbReference type="Proteomes" id="UP000199580"/>
    </source>
</evidence>
<evidence type="ECO:0000256" key="1">
    <source>
        <dbReference type="SAM" id="Phobius"/>
    </source>
</evidence>
<reference evidence="2 3" key="1">
    <citation type="submission" date="2016-10" db="EMBL/GenBank/DDBJ databases">
        <authorList>
            <person name="de Groot N.N."/>
        </authorList>
    </citation>
    <scope>NUCLEOTIDE SEQUENCE [LARGE SCALE GENOMIC DNA]</scope>
    <source>
        <strain evidence="2 3">CGMCC 1.10076</strain>
    </source>
</reference>
<evidence type="ECO:0000313" key="2">
    <source>
        <dbReference type="EMBL" id="SDK57690.1"/>
    </source>
</evidence>
<proteinExistence type="predicted"/>
<sequence>MRIDSNSYPSSSDDIFLPEFISKTYFIMKNPFLNTVALLSLFLLFSFTTINFQKQPLYSKQKIEQYINEVFADQADALVFKSSSKRLPLITDFFNRISIQNLPEHRGKKFKLLSSLELQDKYNSNLKRDKNFDPDNFNALKYQFDMVCKNKLVYRVDNTDYLISIEPLK</sequence>
<gene>
    <name evidence="2" type="ORF">SAMN04487935_3681</name>
</gene>
<feature type="transmembrane region" description="Helical" evidence="1">
    <location>
        <begin position="32"/>
        <end position="52"/>
    </location>
</feature>
<keyword evidence="1" id="KW-1133">Transmembrane helix</keyword>
<name>A0A1G9D188_9FLAO</name>
<keyword evidence="3" id="KW-1185">Reference proteome</keyword>
<keyword evidence="1" id="KW-0472">Membrane</keyword>
<keyword evidence="1" id="KW-0812">Transmembrane</keyword>
<dbReference type="STRING" id="1128970.SAMN04487935_3681"/>
<dbReference type="EMBL" id="FNEZ01000008">
    <property type="protein sequence ID" value="SDK57690.1"/>
    <property type="molecule type" value="Genomic_DNA"/>
</dbReference>
<protein>
    <submittedName>
        <fullName evidence="2">Uncharacterized protein</fullName>
    </submittedName>
</protein>
<organism evidence="2 3">
    <name type="scientific">Flavobacterium noncentrifugens</name>
    <dbReference type="NCBI Taxonomy" id="1128970"/>
    <lineage>
        <taxon>Bacteria</taxon>
        <taxon>Pseudomonadati</taxon>
        <taxon>Bacteroidota</taxon>
        <taxon>Flavobacteriia</taxon>
        <taxon>Flavobacteriales</taxon>
        <taxon>Flavobacteriaceae</taxon>
        <taxon>Flavobacterium</taxon>
    </lineage>
</organism>